<dbReference type="AlphaFoldDB" id="A0A8U0HXE8"/>
<dbReference type="EMBL" id="CP096659">
    <property type="protein sequence ID" value="UPV75519.1"/>
    <property type="molecule type" value="Genomic_DNA"/>
</dbReference>
<organism evidence="5 6">
    <name type="scientific">Halorussus limi</name>
    <dbReference type="NCBI Taxonomy" id="2938695"/>
    <lineage>
        <taxon>Archaea</taxon>
        <taxon>Methanobacteriati</taxon>
        <taxon>Methanobacteriota</taxon>
        <taxon>Stenosarchaea group</taxon>
        <taxon>Halobacteria</taxon>
        <taxon>Halobacteriales</taxon>
        <taxon>Haladaptataceae</taxon>
        <taxon>Halorussus</taxon>
    </lineage>
</organism>
<reference evidence="5 6" key="1">
    <citation type="submission" date="2022-04" db="EMBL/GenBank/DDBJ databases">
        <title>Diverse halophilic archaea isolated from saline environments.</title>
        <authorList>
            <person name="Cui H.-L."/>
        </authorList>
    </citation>
    <scope>NUCLEOTIDE SEQUENCE [LARGE SCALE GENOMIC DNA]</scope>
    <source>
        <strain evidence="5 6">XZYJT49</strain>
    </source>
</reference>
<name>A0A8U0HXE8_9EURY</name>
<evidence type="ECO:0000256" key="1">
    <source>
        <dbReference type="ARBA" id="ARBA00001966"/>
    </source>
</evidence>
<evidence type="ECO:0000256" key="3">
    <source>
        <dbReference type="SAM" id="MobiDB-lite"/>
    </source>
</evidence>
<dbReference type="InterPro" id="IPR029039">
    <property type="entry name" value="Flavoprotein-like_sf"/>
</dbReference>
<evidence type="ECO:0000313" key="6">
    <source>
        <dbReference type="Proteomes" id="UP000830729"/>
    </source>
</evidence>
<comment type="similarity">
    <text evidence="2">Belongs to the SsuE family. Isf subfamily.</text>
</comment>
<evidence type="ECO:0000313" key="5">
    <source>
        <dbReference type="EMBL" id="UPV75519.1"/>
    </source>
</evidence>
<dbReference type="PANTHER" id="PTHR30543">
    <property type="entry name" value="CHROMATE REDUCTASE"/>
    <property type="match status" value="1"/>
</dbReference>
<gene>
    <name evidence="5" type="ORF">M0R89_05485</name>
</gene>
<dbReference type="PANTHER" id="PTHR30543:SF21">
    <property type="entry name" value="NAD(P)H-DEPENDENT FMN REDUCTASE LOT6"/>
    <property type="match status" value="1"/>
</dbReference>
<evidence type="ECO:0000259" key="4">
    <source>
        <dbReference type="Pfam" id="PF03358"/>
    </source>
</evidence>
<evidence type="ECO:0000256" key="2">
    <source>
        <dbReference type="ARBA" id="ARBA00038292"/>
    </source>
</evidence>
<accession>A0A8U0HXE8</accession>
<dbReference type="InterPro" id="IPR050712">
    <property type="entry name" value="NAD(P)H-dep_reductase"/>
</dbReference>
<feature type="compositionally biased region" description="Acidic residues" evidence="3">
    <location>
        <begin position="186"/>
        <end position="204"/>
    </location>
</feature>
<dbReference type="Gene3D" id="3.40.50.360">
    <property type="match status" value="1"/>
</dbReference>
<dbReference type="GO" id="GO:0016491">
    <property type="term" value="F:oxidoreductase activity"/>
    <property type="evidence" value="ECO:0007669"/>
    <property type="project" value="InterPro"/>
</dbReference>
<proteinExistence type="inferred from homology"/>
<dbReference type="SUPFAM" id="SSF52218">
    <property type="entry name" value="Flavoproteins"/>
    <property type="match status" value="1"/>
</dbReference>
<dbReference type="Pfam" id="PF03358">
    <property type="entry name" value="FMN_red"/>
    <property type="match status" value="1"/>
</dbReference>
<feature type="domain" description="NADPH-dependent FMN reductase-like" evidence="4">
    <location>
        <begin position="7"/>
        <end position="145"/>
    </location>
</feature>
<dbReference type="KEGG" id="halx:M0R89_05485"/>
<protein>
    <submittedName>
        <fullName evidence="5">NAD(P)H-dependent oxidoreductase</fullName>
    </submittedName>
</protein>
<dbReference type="GO" id="GO:0005829">
    <property type="term" value="C:cytosol"/>
    <property type="evidence" value="ECO:0007669"/>
    <property type="project" value="TreeGrafter"/>
</dbReference>
<dbReference type="GeneID" id="72184630"/>
<keyword evidence="6" id="KW-1185">Reference proteome</keyword>
<dbReference type="InterPro" id="IPR005025">
    <property type="entry name" value="FMN_Rdtase-like_dom"/>
</dbReference>
<dbReference type="GO" id="GO:0010181">
    <property type="term" value="F:FMN binding"/>
    <property type="evidence" value="ECO:0007669"/>
    <property type="project" value="TreeGrafter"/>
</dbReference>
<sequence>MTRTPVVVALSGSMRDGSYTRIALTHALDAAAERGADTELLDVREYDLPVFDPDEDEPPAATELKRKIREADSVIWGSPVYHGSYSAAFRNVHDYCGFDEYEDTTVGLLASAGGGSFASTLDHMRITARGVHAWVLPHQVGVRSARNKITDGEITDEDIAERVRKLGEQAVEYAFIHPDVTAPDAGVDEVESADGDQTEADADD</sequence>
<dbReference type="Proteomes" id="UP000830729">
    <property type="component" value="Chromosome"/>
</dbReference>
<feature type="region of interest" description="Disordered" evidence="3">
    <location>
        <begin position="182"/>
        <end position="204"/>
    </location>
</feature>
<comment type="cofactor">
    <cofactor evidence="1">
        <name>[4Fe-4S] cluster</name>
        <dbReference type="ChEBI" id="CHEBI:49883"/>
    </cofactor>
</comment>
<dbReference type="RefSeq" id="WP_248651559.1">
    <property type="nucleotide sequence ID" value="NZ_CP096659.1"/>
</dbReference>